<evidence type="ECO:0000313" key="21">
    <source>
        <dbReference type="Proteomes" id="UP001152798"/>
    </source>
</evidence>
<dbReference type="PROSITE" id="PS00109">
    <property type="entry name" value="PROTEIN_KINASE_TYR"/>
    <property type="match status" value="1"/>
</dbReference>
<evidence type="ECO:0000256" key="17">
    <source>
        <dbReference type="RuleBase" id="RU000312"/>
    </source>
</evidence>
<keyword evidence="7" id="KW-0418">Kinase</keyword>
<evidence type="ECO:0000256" key="2">
    <source>
        <dbReference type="ARBA" id="ARBA00022475"/>
    </source>
</evidence>
<keyword evidence="21" id="KW-1185">Reference proteome</keyword>
<evidence type="ECO:0000256" key="14">
    <source>
        <dbReference type="ARBA" id="ARBA00023180"/>
    </source>
</evidence>
<dbReference type="FunFam" id="3.30.200.20:FF:000117">
    <property type="entry name" value="Tyrosine-protein kinase receptor"/>
    <property type="match status" value="1"/>
</dbReference>
<comment type="catalytic activity">
    <reaction evidence="15 17">
        <text>L-tyrosyl-[protein] + ATP = O-phospho-L-tyrosyl-[protein] + ADP + H(+)</text>
        <dbReference type="Rhea" id="RHEA:10596"/>
        <dbReference type="Rhea" id="RHEA-COMP:10136"/>
        <dbReference type="Rhea" id="RHEA-COMP:20101"/>
        <dbReference type="ChEBI" id="CHEBI:15378"/>
        <dbReference type="ChEBI" id="CHEBI:30616"/>
        <dbReference type="ChEBI" id="CHEBI:46858"/>
        <dbReference type="ChEBI" id="CHEBI:61978"/>
        <dbReference type="ChEBI" id="CHEBI:456216"/>
        <dbReference type="EC" id="2.7.10.1"/>
    </reaction>
</comment>
<accession>A0A9P0MNK1</accession>
<dbReference type="FunFam" id="1.10.510.10:FF:000113">
    <property type="entry name" value="Tyrosine-protein kinase receptor"/>
    <property type="match status" value="1"/>
</dbReference>
<evidence type="ECO:0000256" key="16">
    <source>
        <dbReference type="PROSITE-ProRule" id="PRU10141"/>
    </source>
</evidence>
<dbReference type="PROSITE" id="PS00239">
    <property type="entry name" value="RECEPTOR_TYR_KIN_II"/>
    <property type="match status" value="1"/>
</dbReference>
<gene>
    <name evidence="20" type="ORF">NEZAVI_LOCUS7066</name>
</gene>
<dbReference type="PROSITE" id="PS50011">
    <property type="entry name" value="PROTEIN_KINASE_DOM"/>
    <property type="match status" value="1"/>
</dbReference>
<dbReference type="PROSITE" id="PS00107">
    <property type="entry name" value="PROTEIN_KINASE_ATP"/>
    <property type="match status" value="1"/>
</dbReference>
<dbReference type="SUPFAM" id="SSF56112">
    <property type="entry name" value="Protein kinase-like (PK-like)"/>
    <property type="match status" value="1"/>
</dbReference>
<keyword evidence="4 17" id="KW-0812">Transmembrane</keyword>
<evidence type="ECO:0000313" key="20">
    <source>
        <dbReference type="EMBL" id="CAH1397166.1"/>
    </source>
</evidence>
<evidence type="ECO:0000256" key="18">
    <source>
        <dbReference type="SAM" id="MobiDB-lite"/>
    </source>
</evidence>
<dbReference type="AlphaFoldDB" id="A0A9P0MNK1"/>
<dbReference type="EMBL" id="OV725079">
    <property type="protein sequence ID" value="CAH1397166.1"/>
    <property type="molecule type" value="Genomic_DNA"/>
</dbReference>
<evidence type="ECO:0000256" key="13">
    <source>
        <dbReference type="ARBA" id="ARBA00023170"/>
    </source>
</evidence>
<dbReference type="EC" id="2.7.10.1" evidence="17"/>
<evidence type="ECO:0000256" key="1">
    <source>
        <dbReference type="ARBA" id="ARBA00004251"/>
    </source>
</evidence>
<dbReference type="GO" id="GO:0043235">
    <property type="term" value="C:receptor complex"/>
    <property type="evidence" value="ECO:0007669"/>
    <property type="project" value="TreeGrafter"/>
</dbReference>
<dbReference type="PANTHER" id="PTHR24416:SF604">
    <property type="entry name" value="RECEPTOR PROTEIN-TYROSINE KINASE"/>
    <property type="match status" value="1"/>
</dbReference>
<evidence type="ECO:0000256" key="12">
    <source>
        <dbReference type="ARBA" id="ARBA00023157"/>
    </source>
</evidence>
<sequence>MLRIKHVLVGVPKEHLPNENTTNLNPGSMVPPPAVTHPNFVNSTFYHFTTCGATGRTGPSPDQCHEAYNNSDVKVVVISKKPMLGIQQWIVPESNYYTIIARGASGGLGSGNVGHSRGTHVRSVIELHKGTRIYILVGQQGTRACFKSFSSHKKTPCQDSNHSSKSYKDKLAEISKLPFLSEGGGGGGATYIFTVSRKGERTPLVVAGGGGAGGGWFRSNHTNDEKTGYALAQGGYGGKACYNSTDSQMGAGGFGGGGGGGAWSQKGDYGEGGYSWIQDGMLQDIVSGGSESGPGEAYIIPAITGCDCQYRCIALDTIRSSVLCICPSGWYLGNDSTSCIYNRYQKKKNSILRRQAISGPDLQLNRLRVASDSMMTEYNPNYEFGGNAISIKDLKEIPREQLRLVKALGQGAFGEVYQGFFRHRIGDAVEMPVAVKTLPELSSTQAETDFLMEALIMSKFNHPNIVHFIGVCFDKHPRFIVIELLAGGDLKTFLRESRPKPDRASPLTMKDLLICIVDVAKGCKYMEENRFIHRDIAARNCLLTTKGPGRVVKIADFGMARDIYRADYYRKGGKAMLPIKWMPPEAFLDGIFTTKTDVWSFGVLMWEVMSLGYMPYTGCANREVMSLVTSGGRLEPPTNCPPQLYAIMTQCWHPNPEERPSFSLILERLGYCMQDPDVIRAPLPVYAKPPSSERDTTIMRPTGQEECIQPDYLVPLTGPPDWELGNNLPESRSTQPLLDNSSSSGAGSPATNNNNPLSTIPEKPFHTNHIADQGVFIISSNLKADTEISC</sequence>
<dbReference type="GO" id="GO:0005886">
    <property type="term" value="C:plasma membrane"/>
    <property type="evidence" value="ECO:0007669"/>
    <property type="project" value="UniProtKB-SubCell"/>
</dbReference>
<feature type="binding site" evidence="16">
    <location>
        <position position="436"/>
    </location>
    <ligand>
        <name>ATP</name>
        <dbReference type="ChEBI" id="CHEBI:30616"/>
    </ligand>
</feature>
<organism evidence="20 21">
    <name type="scientific">Nezara viridula</name>
    <name type="common">Southern green stink bug</name>
    <name type="synonym">Cimex viridulus</name>
    <dbReference type="NCBI Taxonomy" id="85310"/>
    <lineage>
        <taxon>Eukaryota</taxon>
        <taxon>Metazoa</taxon>
        <taxon>Ecdysozoa</taxon>
        <taxon>Arthropoda</taxon>
        <taxon>Hexapoda</taxon>
        <taxon>Insecta</taxon>
        <taxon>Pterygota</taxon>
        <taxon>Neoptera</taxon>
        <taxon>Paraneoptera</taxon>
        <taxon>Hemiptera</taxon>
        <taxon>Heteroptera</taxon>
        <taxon>Panheteroptera</taxon>
        <taxon>Pentatomomorpha</taxon>
        <taxon>Pentatomoidea</taxon>
        <taxon>Pentatomidae</taxon>
        <taxon>Pentatominae</taxon>
        <taxon>Nezara</taxon>
    </lineage>
</organism>
<keyword evidence="12" id="KW-1015">Disulfide bond</keyword>
<feature type="compositionally biased region" description="Polar residues" evidence="18">
    <location>
        <begin position="728"/>
        <end position="758"/>
    </location>
</feature>
<dbReference type="InterPro" id="IPR050122">
    <property type="entry name" value="RTK"/>
</dbReference>
<evidence type="ECO:0000259" key="19">
    <source>
        <dbReference type="PROSITE" id="PS50011"/>
    </source>
</evidence>
<dbReference type="PRINTS" id="PR00109">
    <property type="entry name" value="TYRKINASE"/>
</dbReference>
<evidence type="ECO:0000256" key="4">
    <source>
        <dbReference type="ARBA" id="ARBA00022692"/>
    </source>
</evidence>
<keyword evidence="5" id="KW-0732">Signal</keyword>
<dbReference type="PANTHER" id="PTHR24416">
    <property type="entry name" value="TYROSINE-PROTEIN KINASE RECEPTOR"/>
    <property type="match status" value="1"/>
</dbReference>
<keyword evidence="11" id="KW-0829">Tyrosine-protein kinase</keyword>
<dbReference type="InterPro" id="IPR017441">
    <property type="entry name" value="Protein_kinase_ATP_BS"/>
</dbReference>
<feature type="domain" description="Protein kinase" evidence="19">
    <location>
        <begin position="402"/>
        <end position="678"/>
    </location>
</feature>
<dbReference type="GO" id="GO:0045664">
    <property type="term" value="P:regulation of neuron differentiation"/>
    <property type="evidence" value="ECO:0007669"/>
    <property type="project" value="TreeGrafter"/>
</dbReference>
<dbReference type="OrthoDB" id="73209at2759"/>
<dbReference type="Proteomes" id="UP001152798">
    <property type="component" value="Chromosome 3"/>
</dbReference>
<name>A0A9P0MNK1_NEZVI</name>
<evidence type="ECO:0000256" key="10">
    <source>
        <dbReference type="ARBA" id="ARBA00023136"/>
    </source>
</evidence>
<dbReference type="GO" id="GO:0005524">
    <property type="term" value="F:ATP binding"/>
    <property type="evidence" value="ECO:0007669"/>
    <property type="project" value="UniProtKB-UniRule"/>
</dbReference>
<dbReference type="InterPro" id="IPR001245">
    <property type="entry name" value="Ser-Thr/Tyr_kinase_cat_dom"/>
</dbReference>
<dbReference type="InterPro" id="IPR000719">
    <property type="entry name" value="Prot_kinase_dom"/>
</dbReference>
<protein>
    <recommendedName>
        <fullName evidence="17">Tyrosine-protein kinase receptor</fullName>
        <ecNumber evidence="17">2.7.10.1</ecNumber>
    </recommendedName>
</protein>
<keyword evidence="2" id="KW-1003">Cell membrane</keyword>
<keyword evidence="17" id="KW-0597">Phosphoprotein</keyword>
<comment type="subcellular location">
    <subcellularLocation>
        <location evidence="1">Cell membrane</location>
        <topology evidence="1">Single-pass type I membrane protein</topology>
    </subcellularLocation>
</comment>
<dbReference type="InterPro" id="IPR002011">
    <property type="entry name" value="Tyr_kinase_rcpt_2_CS"/>
</dbReference>
<dbReference type="InterPro" id="IPR011009">
    <property type="entry name" value="Kinase-like_dom_sf"/>
</dbReference>
<keyword evidence="13 17" id="KW-0675">Receptor</keyword>
<dbReference type="Pfam" id="PF07714">
    <property type="entry name" value="PK_Tyr_Ser-Thr"/>
    <property type="match status" value="1"/>
</dbReference>
<feature type="region of interest" description="Disordered" evidence="18">
    <location>
        <begin position="683"/>
        <end position="704"/>
    </location>
</feature>
<keyword evidence="9" id="KW-1133">Transmembrane helix</keyword>
<keyword evidence="14" id="KW-0325">Glycoprotein</keyword>
<dbReference type="SMART" id="SM00219">
    <property type="entry name" value="TyrKc"/>
    <property type="match status" value="1"/>
</dbReference>
<evidence type="ECO:0000256" key="11">
    <source>
        <dbReference type="ARBA" id="ARBA00023137"/>
    </source>
</evidence>
<proteinExistence type="inferred from homology"/>
<reference evidence="20" key="1">
    <citation type="submission" date="2022-01" db="EMBL/GenBank/DDBJ databases">
        <authorList>
            <person name="King R."/>
        </authorList>
    </citation>
    <scope>NUCLEOTIDE SEQUENCE</scope>
</reference>
<feature type="region of interest" description="Disordered" evidence="18">
    <location>
        <begin position="718"/>
        <end position="765"/>
    </location>
</feature>
<evidence type="ECO:0000256" key="15">
    <source>
        <dbReference type="ARBA" id="ARBA00051243"/>
    </source>
</evidence>
<evidence type="ECO:0000256" key="5">
    <source>
        <dbReference type="ARBA" id="ARBA00022729"/>
    </source>
</evidence>
<evidence type="ECO:0000256" key="6">
    <source>
        <dbReference type="ARBA" id="ARBA00022741"/>
    </source>
</evidence>
<dbReference type="GO" id="GO:0007169">
    <property type="term" value="P:cell surface receptor protein tyrosine kinase signaling pathway"/>
    <property type="evidence" value="ECO:0007669"/>
    <property type="project" value="InterPro"/>
</dbReference>
<keyword evidence="8 16" id="KW-0067">ATP-binding</keyword>
<dbReference type="InterPro" id="IPR020635">
    <property type="entry name" value="Tyr_kinase_cat_dom"/>
</dbReference>
<evidence type="ECO:0000256" key="9">
    <source>
        <dbReference type="ARBA" id="ARBA00022989"/>
    </source>
</evidence>
<dbReference type="InterPro" id="IPR008266">
    <property type="entry name" value="Tyr_kinase_AS"/>
</dbReference>
<dbReference type="CDD" id="cd05036">
    <property type="entry name" value="PTKc_ALK_LTK"/>
    <property type="match status" value="1"/>
</dbReference>
<dbReference type="Gene3D" id="1.10.510.10">
    <property type="entry name" value="Transferase(Phosphotransferase) domain 1"/>
    <property type="match status" value="1"/>
</dbReference>
<keyword evidence="6 16" id="KW-0547">Nucleotide-binding</keyword>
<keyword evidence="3" id="KW-0808">Transferase</keyword>
<dbReference type="GO" id="GO:0004714">
    <property type="term" value="F:transmembrane receptor protein tyrosine kinase activity"/>
    <property type="evidence" value="ECO:0007669"/>
    <property type="project" value="UniProtKB-EC"/>
</dbReference>
<evidence type="ECO:0000256" key="3">
    <source>
        <dbReference type="ARBA" id="ARBA00022679"/>
    </source>
</evidence>
<comment type="similarity">
    <text evidence="17">Belongs to the protein kinase superfamily. Tyr protein kinase family. Insulin receptor subfamily.</text>
</comment>
<evidence type="ECO:0000256" key="8">
    <source>
        <dbReference type="ARBA" id="ARBA00022840"/>
    </source>
</evidence>
<evidence type="ECO:0000256" key="7">
    <source>
        <dbReference type="ARBA" id="ARBA00022777"/>
    </source>
</evidence>
<dbReference type="Gene3D" id="3.30.200.20">
    <property type="entry name" value="Phosphorylase Kinase, domain 1"/>
    <property type="match status" value="1"/>
</dbReference>
<keyword evidence="10" id="KW-0472">Membrane</keyword>